<dbReference type="AlphaFoldDB" id="A0A162PWD5"/>
<dbReference type="VEuPathDB" id="FungiDB:PHYBLDRAFT_167104"/>
<organism evidence="1 2">
    <name type="scientific">Phycomyces blakesleeanus (strain ATCC 8743b / DSM 1359 / FGSC 10004 / NBRC 33097 / NRRL 1555)</name>
    <dbReference type="NCBI Taxonomy" id="763407"/>
    <lineage>
        <taxon>Eukaryota</taxon>
        <taxon>Fungi</taxon>
        <taxon>Fungi incertae sedis</taxon>
        <taxon>Mucoromycota</taxon>
        <taxon>Mucoromycotina</taxon>
        <taxon>Mucoromycetes</taxon>
        <taxon>Mucorales</taxon>
        <taxon>Phycomycetaceae</taxon>
        <taxon>Phycomyces</taxon>
    </lineage>
</organism>
<evidence type="ECO:0000313" key="2">
    <source>
        <dbReference type="Proteomes" id="UP000077315"/>
    </source>
</evidence>
<accession>A0A162PWD5</accession>
<gene>
    <name evidence="1" type="ORF">PHYBLDRAFT_167104</name>
</gene>
<reference evidence="2" key="1">
    <citation type="submission" date="2015-06" db="EMBL/GenBank/DDBJ databases">
        <title>Expansion of signal transduction pathways in fungi by whole-genome duplication.</title>
        <authorList>
            <consortium name="DOE Joint Genome Institute"/>
            <person name="Corrochano L.M."/>
            <person name="Kuo A."/>
            <person name="Marcet-Houben M."/>
            <person name="Polaino S."/>
            <person name="Salamov A."/>
            <person name="Villalobos J.M."/>
            <person name="Alvarez M.I."/>
            <person name="Avalos J."/>
            <person name="Benito E.P."/>
            <person name="Benoit I."/>
            <person name="Burger G."/>
            <person name="Camino L.P."/>
            <person name="Canovas D."/>
            <person name="Cerda-Olmedo E."/>
            <person name="Cheng J.-F."/>
            <person name="Dominguez A."/>
            <person name="Elias M."/>
            <person name="Eslava A.P."/>
            <person name="Glaser F."/>
            <person name="Grimwood J."/>
            <person name="Gutierrez G."/>
            <person name="Heitman J."/>
            <person name="Henrissat B."/>
            <person name="Iturriaga E.A."/>
            <person name="Lang B.F."/>
            <person name="Lavin J.L."/>
            <person name="Lee S."/>
            <person name="Li W."/>
            <person name="Lindquist E."/>
            <person name="Lopez-Garcia S."/>
            <person name="Luque E.M."/>
            <person name="Marcos A.T."/>
            <person name="Martin J."/>
            <person name="McCluskey K."/>
            <person name="Medina H.R."/>
            <person name="Miralles-Duran A."/>
            <person name="Miyazaki A."/>
            <person name="Munoz-Torres E."/>
            <person name="Oguiza J.A."/>
            <person name="Ohm R."/>
            <person name="Olmedo M."/>
            <person name="Orejas M."/>
            <person name="Ortiz-Castellanos L."/>
            <person name="Pisabarro A.G."/>
            <person name="Rodriguez-Romero J."/>
            <person name="Ruiz-Herrera J."/>
            <person name="Ruiz-Vazquez R."/>
            <person name="Sanz C."/>
            <person name="Schackwitz W."/>
            <person name="Schmutz J."/>
            <person name="Shahriari M."/>
            <person name="Shelest E."/>
            <person name="Silva-Franco F."/>
            <person name="Soanes D."/>
            <person name="Syed K."/>
            <person name="Tagua V.G."/>
            <person name="Talbot N.J."/>
            <person name="Thon M."/>
            <person name="De vries R.P."/>
            <person name="Wiebenga A."/>
            <person name="Yadav J.S."/>
            <person name="Braun E.L."/>
            <person name="Baker S."/>
            <person name="Garre V."/>
            <person name="Horwitz B."/>
            <person name="Torres-Martinez S."/>
            <person name="Idnurm A."/>
            <person name="Herrera-Estrella A."/>
            <person name="Gabaldon T."/>
            <person name="Grigoriev I.V."/>
        </authorList>
    </citation>
    <scope>NUCLEOTIDE SEQUENCE [LARGE SCALE GENOMIC DNA]</scope>
    <source>
        <strain evidence="2">NRRL 1555(-)</strain>
    </source>
</reference>
<name>A0A162PWD5_PHYB8</name>
<protein>
    <submittedName>
        <fullName evidence="1">Uncharacterized protein</fullName>
    </submittedName>
</protein>
<dbReference type="EMBL" id="KV440978">
    <property type="protein sequence ID" value="OAD74756.1"/>
    <property type="molecule type" value="Genomic_DNA"/>
</dbReference>
<dbReference type="Proteomes" id="UP000077315">
    <property type="component" value="Unassembled WGS sequence"/>
</dbReference>
<evidence type="ECO:0000313" key="1">
    <source>
        <dbReference type="EMBL" id="OAD74756.1"/>
    </source>
</evidence>
<sequence>MQKYIAKQQTIDTLKKSREISEFIAKKEKKNTVIDEEVNVKLEQMATLKELEQTLQANRYIHKGGNVLPDLESKERTLGFLENLDADGLKEEIKMCKSLFYKCYRNLRILCEFCTFAFW</sequence>
<dbReference type="GeneID" id="28996470"/>
<keyword evidence="2" id="KW-1185">Reference proteome</keyword>
<dbReference type="RefSeq" id="XP_018292796.1">
    <property type="nucleotide sequence ID" value="XM_018435564.1"/>
</dbReference>
<proteinExistence type="predicted"/>
<dbReference type="InParanoid" id="A0A162PWD5"/>